<sequence>MTSPDDGMDDEPGVTIRSLDNAAVGVRLSGQEPFDEGCVQYVVEAWAPGLTARVDEVVAWIWDADLAAFVAGLAADYQGWEGERVWQTYDGDLAVSAVFRSGGHVGLTWTLRPWPNVAGGWTASVTTWLEAGEQMSSLASDVEEFLSGEQP</sequence>
<reference evidence="2" key="1">
    <citation type="journal article" date="2019" name="Int. J. Syst. Evol. Microbiol.">
        <title>The Global Catalogue of Microorganisms (GCM) 10K type strain sequencing project: providing services to taxonomists for standard genome sequencing and annotation.</title>
        <authorList>
            <consortium name="The Broad Institute Genomics Platform"/>
            <consortium name="The Broad Institute Genome Sequencing Center for Infectious Disease"/>
            <person name="Wu L."/>
            <person name="Ma J."/>
        </authorList>
    </citation>
    <scope>NUCLEOTIDE SEQUENCE [LARGE SCALE GENOMIC DNA]</scope>
    <source>
        <strain evidence="2">JCM 4866</strain>
    </source>
</reference>
<keyword evidence="2" id="KW-1185">Reference proteome</keyword>
<dbReference type="Proteomes" id="UP000617743">
    <property type="component" value="Unassembled WGS sequence"/>
</dbReference>
<organism evidence="1 2">
    <name type="scientific">Streptomyces lomondensis</name>
    <dbReference type="NCBI Taxonomy" id="68229"/>
    <lineage>
        <taxon>Bacteria</taxon>
        <taxon>Bacillati</taxon>
        <taxon>Actinomycetota</taxon>
        <taxon>Actinomycetes</taxon>
        <taxon>Kitasatosporales</taxon>
        <taxon>Streptomycetaceae</taxon>
        <taxon>Streptomyces</taxon>
    </lineage>
</organism>
<dbReference type="InterPro" id="IPR046196">
    <property type="entry name" value="DUF6228"/>
</dbReference>
<gene>
    <name evidence="1" type="ORF">GCM10010383_73410</name>
</gene>
<accession>A0ABQ2XUH7</accession>
<dbReference type="RefSeq" id="WP_190054606.1">
    <property type="nucleotide sequence ID" value="NZ_BMWC01000017.1"/>
</dbReference>
<name>A0ABQ2XUH7_9ACTN</name>
<evidence type="ECO:0008006" key="3">
    <source>
        <dbReference type="Google" id="ProtNLM"/>
    </source>
</evidence>
<comment type="caution">
    <text evidence="1">The sequence shown here is derived from an EMBL/GenBank/DDBJ whole genome shotgun (WGS) entry which is preliminary data.</text>
</comment>
<protein>
    <recommendedName>
        <fullName evidence="3">DUF317 domain-containing protein</fullName>
    </recommendedName>
</protein>
<evidence type="ECO:0000313" key="2">
    <source>
        <dbReference type="Proteomes" id="UP000617743"/>
    </source>
</evidence>
<dbReference type="Pfam" id="PF19739">
    <property type="entry name" value="DUF6228"/>
    <property type="match status" value="1"/>
</dbReference>
<evidence type="ECO:0000313" key="1">
    <source>
        <dbReference type="EMBL" id="GGX32425.1"/>
    </source>
</evidence>
<proteinExistence type="predicted"/>
<dbReference type="EMBL" id="BMWC01000017">
    <property type="protein sequence ID" value="GGX32425.1"/>
    <property type="molecule type" value="Genomic_DNA"/>
</dbReference>